<evidence type="ECO:0000313" key="2">
    <source>
        <dbReference type="Proteomes" id="UP000789920"/>
    </source>
</evidence>
<dbReference type="Proteomes" id="UP000789920">
    <property type="component" value="Unassembled WGS sequence"/>
</dbReference>
<sequence>MDPNKTVQFNTTSKLLNNPSLQSKTSKTTSILIPNTLIKRVFFHNAFLLACQGGKHYNLKINQFNFCDNGGIDFQRFQAKNNQRGVIGSAAQKVPILANLPNFRGPCYDYRLYFEKRPLDAN</sequence>
<dbReference type="EMBL" id="CAJVQC010008093">
    <property type="protein sequence ID" value="CAG8588013.1"/>
    <property type="molecule type" value="Genomic_DNA"/>
</dbReference>
<evidence type="ECO:0000313" key="1">
    <source>
        <dbReference type="EMBL" id="CAG8588013.1"/>
    </source>
</evidence>
<gene>
    <name evidence="1" type="ORF">RPERSI_LOCUS5420</name>
</gene>
<reference evidence="1" key="1">
    <citation type="submission" date="2021-06" db="EMBL/GenBank/DDBJ databases">
        <authorList>
            <person name="Kallberg Y."/>
            <person name="Tangrot J."/>
            <person name="Rosling A."/>
        </authorList>
    </citation>
    <scope>NUCLEOTIDE SEQUENCE</scope>
    <source>
        <strain evidence="1">MA461A</strain>
    </source>
</reference>
<accession>A0ACA9MIA8</accession>
<keyword evidence="2" id="KW-1185">Reference proteome</keyword>
<organism evidence="1 2">
    <name type="scientific">Racocetra persica</name>
    <dbReference type="NCBI Taxonomy" id="160502"/>
    <lineage>
        <taxon>Eukaryota</taxon>
        <taxon>Fungi</taxon>
        <taxon>Fungi incertae sedis</taxon>
        <taxon>Mucoromycota</taxon>
        <taxon>Glomeromycotina</taxon>
        <taxon>Glomeromycetes</taxon>
        <taxon>Diversisporales</taxon>
        <taxon>Gigasporaceae</taxon>
        <taxon>Racocetra</taxon>
    </lineage>
</organism>
<comment type="caution">
    <text evidence="1">The sequence shown here is derived from an EMBL/GenBank/DDBJ whole genome shotgun (WGS) entry which is preliminary data.</text>
</comment>
<name>A0ACA9MIA8_9GLOM</name>
<proteinExistence type="predicted"/>
<protein>
    <submittedName>
        <fullName evidence="1">35075_t:CDS:1</fullName>
    </submittedName>
</protein>